<dbReference type="RefSeq" id="XP_002294833.1">
    <property type="nucleotide sequence ID" value="XM_002294797.1"/>
</dbReference>
<keyword evidence="2" id="KW-0472">Membrane</keyword>
<feature type="compositionally biased region" description="Basic and acidic residues" evidence="1">
    <location>
        <begin position="206"/>
        <end position="219"/>
    </location>
</feature>
<feature type="region of interest" description="Disordered" evidence="1">
    <location>
        <begin position="657"/>
        <end position="731"/>
    </location>
</feature>
<dbReference type="EMBL" id="CM000653">
    <property type="protein sequence ID" value="EED87613.1"/>
    <property type="molecule type" value="Genomic_DNA"/>
</dbReference>
<dbReference type="eggNOG" id="ENOG502SZVP">
    <property type="taxonomic scope" value="Eukaryota"/>
</dbReference>
<dbReference type="PaxDb" id="35128-Thaps25702"/>
<feature type="compositionally biased region" description="Acidic residues" evidence="1">
    <location>
        <begin position="220"/>
        <end position="233"/>
    </location>
</feature>
<dbReference type="GeneID" id="7443695"/>
<feature type="transmembrane region" description="Helical" evidence="2">
    <location>
        <begin position="408"/>
        <end position="427"/>
    </location>
</feature>
<dbReference type="Proteomes" id="UP000001449">
    <property type="component" value="Chromosome 22"/>
</dbReference>
<dbReference type="HOGENOM" id="CLU_340835_0_0_1"/>
<keyword evidence="4" id="KW-1185">Reference proteome</keyword>
<feature type="compositionally biased region" description="Basic and acidic residues" evidence="1">
    <location>
        <begin position="53"/>
        <end position="70"/>
    </location>
</feature>
<keyword evidence="2" id="KW-1133">Transmembrane helix</keyword>
<feature type="compositionally biased region" description="Polar residues" evidence="1">
    <location>
        <begin position="323"/>
        <end position="338"/>
    </location>
</feature>
<protein>
    <submittedName>
        <fullName evidence="3">Uncharacterized protein</fullName>
    </submittedName>
</protein>
<evidence type="ECO:0000313" key="3">
    <source>
        <dbReference type="EMBL" id="EED87613.1"/>
    </source>
</evidence>
<sequence length="833" mass="92470">MSTTKYDARNMTKALNLAHYDYRDKVINSDSESDDDLCDSSSEEDNPNNNNSRHKDGGYKENRNEEDHNLKSHLSSVESNNNTSGGSVLTGDHVTYNLQRATVIRKSSQQGAIIIHDDEDEEGILTRVGSRLERRVSCGSVETSQTYELAMVSMKELMDHEEGEEKEEEEEEEEKEEIEVDWKELTPQRRPKFVHPCGAEVDSVADTEKRSNRHDKDESTSSEEEQDDNEETNPLDNNNNNERRASRRQHGIHKIRDSLTSLGSDLVDKMSHALNTSTAPPEYNDDSYDLRATSIVERHKKVGRNRRRSDANDSMWTRRGSNDSHYSLLNRRASNGSMHSRRSSDDEMGSVHSHTSGKTFDSWIGLGSIVNGNGGGNHRRASNTPFIDDDLYSPHVYYRPGERTLKRCIMFLIVVAIVLLSGAMIGFNVPHKSVNLDESLSRFAPMSNFTEAEALEIAENIVKACHETSMATSSGRWMCQKLCQDHFCCFDKENDGYSCQGDESKMCSVYAGCEILVEEEKVMEAVESESELDSGSVVTTGGGAVNGYSPPSGGVVIIGGDGQVIGGSEAAAAQQIANDIDRTCAQFYTAGGRAECWAKCKDRMCCFEEPLCKNQPNKQCSLYSGCGVLAAKKIINSSEGIVVEHTSSKVDVDVTVSTWGEDGGTGAGDVGQNTAPTNTQTQQESSSEGSSSSTNANTQTQQQVSTNHENNASTSNTKPPPPPIRCIHDDGLDPEIYSDDWTDDRYDRCHRWEVKYGMTVADYWNTYGIGSDLDGSDLLLDDKFASIEKLEYPEYEVDDGFGTYDDDIWKIEVVEDDYSSKVFNVNGNRRLRG</sequence>
<proteinExistence type="predicted"/>
<feature type="region of interest" description="Disordered" evidence="1">
    <location>
        <begin position="158"/>
        <end position="254"/>
    </location>
</feature>
<feature type="compositionally biased region" description="Polar residues" evidence="1">
    <location>
        <begin position="708"/>
        <end position="717"/>
    </location>
</feature>
<feature type="compositionally biased region" description="Polar residues" evidence="1">
    <location>
        <begin position="72"/>
        <end position="87"/>
    </location>
</feature>
<gene>
    <name evidence="3" type="ORF">THAPSDRAFT_25702</name>
</gene>
<reference evidence="3 4" key="1">
    <citation type="journal article" date="2004" name="Science">
        <title>The genome of the diatom Thalassiosira pseudonana: ecology, evolution, and metabolism.</title>
        <authorList>
            <person name="Armbrust E.V."/>
            <person name="Berges J.A."/>
            <person name="Bowler C."/>
            <person name="Green B.R."/>
            <person name="Martinez D."/>
            <person name="Putnam N.H."/>
            <person name="Zhou S."/>
            <person name="Allen A.E."/>
            <person name="Apt K.E."/>
            <person name="Bechner M."/>
            <person name="Brzezinski M.A."/>
            <person name="Chaal B.K."/>
            <person name="Chiovitti A."/>
            <person name="Davis A.K."/>
            <person name="Demarest M.S."/>
            <person name="Detter J.C."/>
            <person name="Glavina T."/>
            <person name="Goodstein D."/>
            <person name="Hadi M.Z."/>
            <person name="Hellsten U."/>
            <person name="Hildebrand M."/>
            <person name="Jenkins B.D."/>
            <person name="Jurka J."/>
            <person name="Kapitonov V.V."/>
            <person name="Kroger N."/>
            <person name="Lau W.W."/>
            <person name="Lane T.W."/>
            <person name="Larimer F.W."/>
            <person name="Lippmeier J.C."/>
            <person name="Lucas S."/>
            <person name="Medina M."/>
            <person name="Montsant A."/>
            <person name="Obornik M."/>
            <person name="Parker M.S."/>
            <person name="Palenik B."/>
            <person name="Pazour G.J."/>
            <person name="Richardson P.M."/>
            <person name="Rynearson T.A."/>
            <person name="Saito M.A."/>
            <person name="Schwartz D.C."/>
            <person name="Thamatrakoln K."/>
            <person name="Valentin K."/>
            <person name="Vardi A."/>
            <person name="Wilkerson F.P."/>
            <person name="Rokhsar D.S."/>
        </authorList>
    </citation>
    <scope>NUCLEOTIDE SEQUENCE [LARGE SCALE GENOMIC DNA]</scope>
    <source>
        <strain evidence="3 4">CCMP1335</strain>
    </source>
</reference>
<reference evidence="3 4" key="2">
    <citation type="journal article" date="2008" name="Nature">
        <title>The Phaeodactylum genome reveals the evolutionary history of diatom genomes.</title>
        <authorList>
            <person name="Bowler C."/>
            <person name="Allen A.E."/>
            <person name="Badger J.H."/>
            <person name="Grimwood J."/>
            <person name="Jabbari K."/>
            <person name="Kuo A."/>
            <person name="Maheswari U."/>
            <person name="Martens C."/>
            <person name="Maumus F."/>
            <person name="Otillar R.P."/>
            <person name="Rayko E."/>
            <person name="Salamov A."/>
            <person name="Vandepoele K."/>
            <person name="Beszteri B."/>
            <person name="Gruber A."/>
            <person name="Heijde M."/>
            <person name="Katinka M."/>
            <person name="Mock T."/>
            <person name="Valentin K."/>
            <person name="Verret F."/>
            <person name="Berges J.A."/>
            <person name="Brownlee C."/>
            <person name="Cadoret J.P."/>
            <person name="Chiovitti A."/>
            <person name="Choi C.J."/>
            <person name="Coesel S."/>
            <person name="De Martino A."/>
            <person name="Detter J.C."/>
            <person name="Durkin C."/>
            <person name="Falciatore A."/>
            <person name="Fournet J."/>
            <person name="Haruta M."/>
            <person name="Huysman M.J."/>
            <person name="Jenkins B.D."/>
            <person name="Jiroutova K."/>
            <person name="Jorgensen R.E."/>
            <person name="Joubert Y."/>
            <person name="Kaplan A."/>
            <person name="Kroger N."/>
            <person name="Kroth P.G."/>
            <person name="La Roche J."/>
            <person name="Lindquist E."/>
            <person name="Lommer M."/>
            <person name="Martin-Jezequel V."/>
            <person name="Lopez P.J."/>
            <person name="Lucas S."/>
            <person name="Mangogna M."/>
            <person name="McGinnis K."/>
            <person name="Medlin L.K."/>
            <person name="Montsant A."/>
            <person name="Oudot-Le Secq M.P."/>
            <person name="Napoli C."/>
            <person name="Obornik M."/>
            <person name="Parker M.S."/>
            <person name="Petit J.L."/>
            <person name="Porcel B.M."/>
            <person name="Poulsen N."/>
            <person name="Robison M."/>
            <person name="Rychlewski L."/>
            <person name="Rynearson T.A."/>
            <person name="Schmutz J."/>
            <person name="Shapiro H."/>
            <person name="Siaut M."/>
            <person name="Stanley M."/>
            <person name="Sussman M.R."/>
            <person name="Taylor A.R."/>
            <person name="Vardi A."/>
            <person name="von Dassow P."/>
            <person name="Vyverman W."/>
            <person name="Willis A."/>
            <person name="Wyrwicz L.S."/>
            <person name="Rokhsar D.S."/>
            <person name="Weissenbach J."/>
            <person name="Armbrust E.V."/>
            <person name="Green B.R."/>
            <person name="Van de Peer Y."/>
            <person name="Grigoriev I.V."/>
        </authorList>
    </citation>
    <scope>NUCLEOTIDE SEQUENCE [LARGE SCALE GENOMIC DNA]</scope>
    <source>
        <strain evidence="3 4">CCMP1335</strain>
    </source>
</reference>
<feature type="region of interest" description="Disordered" evidence="1">
    <location>
        <begin position="1"/>
        <end position="88"/>
    </location>
</feature>
<feature type="compositionally biased region" description="Basic and acidic residues" evidence="1">
    <location>
        <begin position="1"/>
        <end position="10"/>
    </location>
</feature>
<feature type="compositionally biased region" description="Acidic residues" evidence="1">
    <location>
        <begin position="159"/>
        <end position="179"/>
    </location>
</feature>
<feature type="region of interest" description="Disordered" evidence="1">
    <location>
        <begin position="299"/>
        <end position="356"/>
    </location>
</feature>
<dbReference type="AlphaFoldDB" id="B8CFE5"/>
<keyword evidence="2" id="KW-0812">Transmembrane</keyword>
<feature type="compositionally biased region" description="Low complexity" evidence="1">
    <location>
        <begin position="670"/>
        <end position="707"/>
    </location>
</feature>
<dbReference type="InParanoid" id="B8CFE5"/>
<dbReference type="KEGG" id="tps:THAPSDRAFT_25702"/>
<organism evidence="3 4">
    <name type="scientific">Thalassiosira pseudonana</name>
    <name type="common">Marine diatom</name>
    <name type="synonym">Cyclotella nana</name>
    <dbReference type="NCBI Taxonomy" id="35128"/>
    <lineage>
        <taxon>Eukaryota</taxon>
        <taxon>Sar</taxon>
        <taxon>Stramenopiles</taxon>
        <taxon>Ochrophyta</taxon>
        <taxon>Bacillariophyta</taxon>
        <taxon>Coscinodiscophyceae</taxon>
        <taxon>Thalassiosirophycidae</taxon>
        <taxon>Thalassiosirales</taxon>
        <taxon>Thalassiosiraceae</taxon>
        <taxon>Thalassiosira</taxon>
    </lineage>
</organism>
<name>B8CFE5_THAPS</name>
<accession>B8CFE5</accession>
<feature type="compositionally biased region" description="Acidic residues" evidence="1">
    <location>
        <begin position="31"/>
        <end position="46"/>
    </location>
</feature>
<evidence type="ECO:0000256" key="1">
    <source>
        <dbReference type="SAM" id="MobiDB-lite"/>
    </source>
</evidence>
<evidence type="ECO:0000256" key="2">
    <source>
        <dbReference type="SAM" id="Phobius"/>
    </source>
</evidence>
<evidence type="ECO:0000313" key="4">
    <source>
        <dbReference type="Proteomes" id="UP000001449"/>
    </source>
</evidence>